<organism evidence="1 2">
    <name type="scientific">Posidoniimonas corsicana</name>
    <dbReference type="NCBI Taxonomy" id="1938618"/>
    <lineage>
        <taxon>Bacteria</taxon>
        <taxon>Pseudomonadati</taxon>
        <taxon>Planctomycetota</taxon>
        <taxon>Planctomycetia</taxon>
        <taxon>Pirellulales</taxon>
        <taxon>Lacipirellulaceae</taxon>
        <taxon>Posidoniimonas</taxon>
    </lineage>
</organism>
<gene>
    <name evidence="1" type="ORF">KOR34_24330</name>
</gene>
<name>A0A5C5VH95_9BACT</name>
<dbReference type="OrthoDB" id="7595322at2"/>
<comment type="caution">
    <text evidence="1">The sequence shown here is derived from an EMBL/GenBank/DDBJ whole genome shotgun (WGS) entry which is preliminary data.</text>
</comment>
<sequence>MEDQQYPPPPHLSPRAVALWHEYVPEKARSAGRLALVQTALESLDRADAARAEVEAAGMTTTTKSTGAVHVHPLIKVEREGRQMFAKLWGELGFHWTNGVDRR</sequence>
<accession>A0A5C5VH95</accession>
<dbReference type="RefSeq" id="WP_146564816.1">
    <property type="nucleotide sequence ID" value="NZ_SIHJ01000001.1"/>
</dbReference>
<dbReference type="Proteomes" id="UP000316714">
    <property type="component" value="Unassembled WGS sequence"/>
</dbReference>
<protein>
    <submittedName>
        <fullName evidence="1">Uncharacterized protein</fullName>
    </submittedName>
</protein>
<dbReference type="EMBL" id="SIHJ01000001">
    <property type="protein sequence ID" value="TWT37481.1"/>
    <property type="molecule type" value="Genomic_DNA"/>
</dbReference>
<evidence type="ECO:0000313" key="1">
    <source>
        <dbReference type="EMBL" id="TWT37481.1"/>
    </source>
</evidence>
<proteinExistence type="predicted"/>
<dbReference type="AlphaFoldDB" id="A0A5C5VH95"/>
<keyword evidence="2" id="KW-1185">Reference proteome</keyword>
<reference evidence="1 2" key="1">
    <citation type="submission" date="2019-02" db="EMBL/GenBank/DDBJ databases">
        <title>Deep-cultivation of Planctomycetes and their phenomic and genomic characterization uncovers novel biology.</title>
        <authorList>
            <person name="Wiegand S."/>
            <person name="Jogler M."/>
            <person name="Boedeker C."/>
            <person name="Pinto D."/>
            <person name="Vollmers J."/>
            <person name="Rivas-Marin E."/>
            <person name="Kohn T."/>
            <person name="Peeters S.H."/>
            <person name="Heuer A."/>
            <person name="Rast P."/>
            <person name="Oberbeckmann S."/>
            <person name="Bunk B."/>
            <person name="Jeske O."/>
            <person name="Meyerdierks A."/>
            <person name="Storesund J.E."/>
            <person name="Kallscheuer N."/>
            <person name="Luecker S."/>
            <person name="Lage O.M."/>
            <person name="Pohl T."/>
            <person name="Merkel B.J."/>
            <person name="Hornburger P."/>
            <person name="Mueller R.-W."/>
            <person name="Bruemmer F."/>
            <person name="Labrenz M."/>
            <person name="Spormann A.M."/>
            <person name="Op Den Camp H."/>
            <person name="Overmann J."/>
            <person name="Amann R."/>
            <person name="Jetten M.S.M."/>
            <person name="Mascher T."/>
            <person name="Medema M.H."/>
            <person name="Devos D.P."/>
            <person name="Kaster A.-K."/>
            <person name="Ovreas L."/>
            <person name="Rohde M."/>
            <person name="Galperin M.Y."/>
            <person name="Jogler C."/>
        </authorList>
    </citation>
    <scope>NUCLEOTIDE SEQUENCE [LARGE SCALE GENOMIC DNA]</scope>
    <source>
        <strain evidence="1 2">KOR34</strain>
    </source>
</reference>
<evidence type="ECO:0000313" key="2">
    <source>
        <dbReference type="Proteomes" id="UP000316714"/>
    </source>
</evidence>